<evidence type="ECO:0000313" key="2">
    <source>
        <dbReference type="Proteomes" id="UP000078486"/>
    </source>
</evidence>
<accession>A0A178IHK4</accession>
<name>A0A178IHK4_9BACT</name>
<comment type="caution">
    <text evidence="1">The sequence shown here is derived from an EMBL/GenBank/DDBJ whole genome shotgun (WGS) entry which is preliminary data.</text>
</comment>
<dbReference type="EMBL" id="LRRQ01000094">
    <property type="protein sequence ID" value="OAM89462.1"/>
    <property type="molecule type" value="Genomic_DNA"/>
</dbReference>
<protein>
    <submittedName>
        <fullName evidence="1">Uncharacterized protein</fullName>
    </submittedName>
</protein>
<gene>
    <name evidence="1" type="ORF">AW736_08720</name>
</gene>
<dbReference type="Proteomes" id="UP000078486">
    <property type="component" value="Unassembled WGS sequence"/>
</dbReference>
<dbReference type="STRING" id="1184151.AW736_08720"/>
<dbReference type="AlphaFoldDB" id="A0A178IHK4"/>
<evidence type="ECO:0000313" key="1">
    <source>
        <dbReference type="EMBL" id="OAM89462.1"/>
    </source>
</evidence>
<reference evidence="1 2" key="1">
    <citation type="submission" date="2016-01" db="EMBL/GenBank/DDBJ databases">
        <title>High potential of lignocellulose degradation of a new Verrucomicrobia species.</title>
        <authorList>
            <person name="Wang Y."/>
            <person name="Shi Y."/>
            <person name="Qiu Z."/>
            <person name="Liu S."/>
            <person name="Yang H."/>
        </authorList>
    </citation>
    <scope>NUCLEOTIDE SEQUENCE [LARGE SCALE GENOMIC DNA]</scope>
    <source>
        <strain evidence="1 2">TSB47</strain>
    </source>
</reference>
<sequence length="62" mass="6994">MISFSHENIFSMEGRAPARPLPENVTSDRGGSINLVPRFSMPEKLYLSHKGTKDGKIMKEFL</sequence>
<proteinExistence type="predicted"/>
<keyword evidence="2" id="KW-1185">Reference proteome</keyword>
<organism evidence="1 2">
    <name type="scientific">Termitidicoccus mucosus</name>
    <dbReference type="NCBI Taxonomy" id="1184151"/>
    <lineage>
        <taxon>Bacteria</taxon>
        <taxon>Pseudomonadati</taxon>
        <taxon>Verrucomicrobiota</taxon>
        <taxon>Opitutia</taxon>
        <taxon>Opitutales</taxon>
        <taxon>Opitutaceae</taxon>
        <taxon>Termitidicoccus</taxon>
    </lineage>
</organism>